<dbReference type="PhylomeDB" id="D6WHS7"/>
<dbReference type="InParanoid" id="D6WHS7"/>
<evidence type="ECO:0000256" key="2">
    <source>
        <dbReference type="ARBA" id="ARBA00022475"/>
    </source>
</evidence>
<accession>D6WHS7</accession>
<dbReference type="AlphaFoldDB" id="D6WHS7"/>
<protein>
    <recommendedName>
        <fullName evidence="8">Gustatory receptor</fullName>
    </recommendedName>
</protein>
<dbReference type="GO" id="GO:0030425">
    <property type="term" value="C:dendrite"/>
    <property type="evidence" value="ECO:0000318"/>
    <property type="project" value="GO_Central"/>
</dbReference>
<keyword evidence="3 8" id="KW-0812">Transmembrane</keyword>
<dbReference type="GO" id="GO:0008049">
    <property type="term" value="P:male courtship behavior"/>
    <property type="evidence" value="ECO:0000318"/>
    <property type="project" value="GO_Central"/>
</dbReference>
<comment type="similarity">
    <text evidence="8">Belongs to the insect chemoreceptor superfamily. Gustatory receptor (GR) family.</text>
</comment>
<keyword evidence="7 8" id="KW-0807">Transducer</keyword>
<evidence type="ECO:0000256" key="5">
    <source>
        <dbReference type="ARBA" id="ARBA00023136"/>
    </source>
</evidence>
<dbReference type="GO" id="GO:0050909">
    <property type="term" value="P:sensory perception of taste"/>
    <property type="evidence" value="ECO:0007669"/>
    <property type="project" value="InterPro"/>
</dbReference>
<dbReference type="GO" id="GO:0007165">
    <property type="term" value="P:signal transduction"/>
    <property type="evidence" value="ECO:0007669"/>
    <property type="project" value="UniProtKB-KW"/>
</dbReference>
<feature type="transmembrane region" description="Helical" evidence="8">
    <location>
        <begin position="135"/>
        <end position="159"/>
    </location>
</feature>
<organism evidence="9 10">
    <name type="scientific">Tribolium castaneum</name>
    <name type="common">Red flour beetle</name>
    <dbReference type="NCBI Taxonomy" id="7070"/>
    <lineage>
        <taxon>Eukaryota</taxon>
        <taxon>Metazoa</taxon>
        <taxon>Ecdysozoa</taxon>
        <taxon>Arthropoda</taxon>
        <taxon>Hexapoda</taxon>
        <taxon>Insecta</taxon>
        <taxon>Pterygota</taxon>
        <taxon>Neoptera</taxon>
        <taxon>Endopterygota</taxon>
        <taxon>Coleoptera</taxon>
        <taxon>Polyphaga</taxon>
        <taxon>Cucujiformia</taxon>
        <taxon>Tenebrionidae</taxon>
        <taxon>Tenebrionidae incertae sedis</taxon>
        <taxon>Tribolium</taxon>
    </lineage>
</organism>
<keyword evidence="5 8" id="KW-0472">Membrane</keyword>
<dbReference type="InterPro" id="IPR013604">
    <property type="entry name" value="7TM_chemorcpt"/>
</dbReference>
<feature type="transmembrane region" description="Helical" evidence="8">
    <location>
        <begin position="12"/>
        <end position="29"/>
    </location>
</feature>
<evidence type="ECO:0000313" key="10">
    <source>
        <dbReference type="Proteomes" id="UP000007266"/>
    </source>
</evidence>
<comment type="subcellular location">
    <subcellularLocation>
        <location evidence="1 8">Cell membrane</location>
        <topology evidence="1 8">Multi-pass membrane protein</topology>
    </subcellularLocation>
</comment>
<keyword evidence="6 8" id="KW-0675">Receptor</keyword>
<gene>
    <name evidence="9" type="primary">TcGr202</name>
    <name evidence="9" type="ORF">TcasGA2_TC030279</name>
</gene>
<dbReference type="PANTHER" id="PTHR21143:SF133">
    <property type="entry name" value="GUSTATORY AND PHEROMONE RECEPTOR 32A-RELATED"/>
    <property type="match status" value="1"/>
</dbReference>
<dbReference type="GO" id="GO:0030424">
    <property type="term" value="C:axon"/>
    <property type="evidence" value="ECO:0000318"/>
    <property type="project" value="GO_Central"/>
</dbReference>
<keyword evidence="10" id="KW-1185">Reference proteome</keyword>
<evidence type="ECO:0000256" key="7">
    <source>
        <dbReference type="ARBA" id="ARBA00023224"/>
    </source>
</evidence>
<feature type="transmembrane region" description="Helical" evidence="8">
    <location>
        <begin position="171"/>
        <end position="194"/>
    </location>
</feature>
<feature type="transmembrane region" description="Helical" evidence="8">
    <location>
        <begin position="38"/>
        <end position="57"/>
    </location>
</feature>
<dbReference type="GO" id="GO:0005886">
    <property type="term" value="C:plasma membrane"/>
    <property type="evidence" value="ECO:0007669"/>
    <property type="project" value="UniProtKB-SubCell"/>
</dbReference>
<feature type="transmembrane region" description="Helical" evidence="8">
    <location>
        <begin position="268"/>
        <end position="286"/>
    </location>
</feature>
<proteinExistence type="inferred from homology"/>
<dbReference type="PANTHER" id="PTHR21143">
    <property type="entry name" value="INVERTEBRATE GUSTATORY RECEPTOR"/>
    <property type="match status" value="1"/>
</dbReference>
<evidence type="ECO:0000313" key="9">
    <source>
        <dbReference type="EMBL" id="EFA01386.1"/>
    </source>
</evidence>
<keyword evidence="2 8" id="KW-1003">Cell membrane</keyword>
<dbReference type="EMBL" id="KQ971321">
    <property type="protein sequence ID" value="EFA01386.1"/>
    <property type="molecule type" value="Genomic_DNA"/>
</dbReference>
<dbReference type="Proteomes" id="UP000007266">
    <property type="component" value="Linkage group 3"/>
</dbReference>
<evidence type="ECO:0000256" key="3">
    <source>
        <dbReference type="ARBA" id="ARBA00022692"/>
    </source>
</evidence>
<reference evidence="9 10" key="1">
    <citation type="journal article" date="2008" name="Nature">
        <title>The genome of the model beetle and pest Tribolium castaneum.</title>
        <authorList>
            <consortium name="Tribolium Genome Sequencing Consortium"/>
            <person name="Richards S."/>
            <person name="Gibbs R.A."/>
            <person name="Weinstock G.M."/>
            <person name="Brown S.J."/>
            <person name="Denell R."/>
            <person name="Beeman R.W."/>
            <person name="Gibbs R."/>
            <person name="Beeman R.W."/>
            <person name="Brown S.J."/>
            <person name="Bucher G."/>
            <person name="Friedrich M."/>
            <person name="Grimmelikhuijzen C.J."/>
            <person name="Klingler M."/>
            <person name="Lorenzen M."/>
            <person name="Richards S."/>
            <person name="Roth S."/>
            <person name="Schroder R."/>
            <person name="Tautz D."/>
            <person name="Zdobnov E.M."/>
            <person name="Muzny D."/>
            <person name="Gibbs R.A."/>
            <person name="Weinstock G.M."/>
            <person name="Attaway T."/>
            <person name="Bell S."/>
            <person name="Buhay C.J."/>
            <person name="Chandrabose M.N."/>
            <person name="Chavez D."/>
            <person name="Clerk-Blankenburg K.P."/>
            <person name="Cree A."/>
            <person name="Dao M."/>
            <person name="Davis C."/>
            <person name="Chacko J."/>
            <person name="Dinh H."/>
            <person name="Dugan-Rocha S."/>
            <person name="Fowler G."/>
            <person name="Garner T.T."/>
            <person name="Garnes J."/>
            <person name="Gnirke A."/>
            <person name="Hawes A."/>
            <person name="Hernandez J."/>
            <person name="Hines S."/>
            <person name="Holder M."/>
            <person name="Hume J."/>
            <person name="Jhangiani S.N."/>
            <person name="Joshi V."/>
            <person name="Khan Z.M."/>
            <person name="Jackson L."/>
            <person name="Kovar C."/>
            <person name="Kowis A."/>
            <person name="Lee S."/>
            <person name="Lewis L.R."/>
            <person name="Margolis J."/>
            <person name="Morgan M."/>
            <person name="Nazareth L.V."/>
            <person name="Nguyen N."/>
            <person name="Okwuonu G."/>
            <person name="Parker D."/>
            <person name="Richards S."/>
            <person name="Ruiz S.J."/>
            <person name="Santibanez J."/>
            <person name="Savard J."/>
            <person name="Scherer S.E."/>
            <person name="Schneider B."/>
            <person name="Sodergren E."/>
            <person name="Tautz D."/>
            <person name="Vattahil S."/>
            <person name="Villasana D."/>
            <person name="White C.S."/>
            <person name="Wright R."/>
            <person name="Park Y."/>
            <person name="Beeman R.W."/>
            <person name="Lord J."/>
            <person name="Oppert B."/>
            <person name="Lorenzen M."/>
            <person name="Brown S."/>
            <person name="Wang L."/>
            <person name="Savard J."/>
            <person name="Tautz D."/>
            <person name="Richards S."/>
            <person name="Weinstock G."/>
            <person name="Gibbs R.A."/>
            <person name="Liu Y."/>
            <person name="Worley K."/>
            <person name="Weinstock G."/>
            <person name="Elsik C.G."/>
            <person name="Reese J.T."/>
            <person name="Elhaik E."/>
            <person name="Landan G."/>
            <person name="Graur D."/>
            <person name="Arensburger P."/>
            <person name="Atkinson P."/>
            <person name="Beeman R.W."/>
            <person name="Beidler J."/>
            <person name="Brown S.J."/>
            <person name="Demuth J.P."/>
            <person name="Drury D.W."/>
            <person name="Du Y.Z."/>
            <person name="Fujiwara H."/>
            <person name="Lorenzen M."/>
            <person name="Maselli V."/>
            <person name="Osanai M."/>
            <person name="Park Y."/>
            <person name="Robertson H.M."/>
            <person name="Tu Z."/>
            <person name="Wang J.J."/>
            <person name="Wang S."/>
            <person name="Richards S."/>
            <person name="Song H."/>
            <person name="Zhang L."/>
            <person name="Sodergren E."/>
            <person name="Werner D."/>
            <person name="Stanke M."/>
            <person name="Morgenstern B."/>
            <person name="Solovyev V."/>
            <person name="Kosarev P."/>
            <person name="Brown G."/>
            <person name="Chen H.C."/>
            <person name="Ermolaeva O."/>
            <person name="Hlavina W."/>
            <person name="Kapustin Y."/>
            <person name="Kiryutin B."/>
            <person name="Kitts P."/>
            <person name="Maglott D."/>
            <person name="Pruitt K."/>
            <person name="Sapojnikov V."/>
            <person name="Souvorov A."/>
            <person name="Mackey A.J."/>
            <person name="Waterhouse R.M."/>
            <person name="Wyder S."/>
            <person name="Zdobnov E.M."/>
            <person name="Zdobnov E.M."/>
            <person name="Wyder S."/>
            <person name="Kriventseva E.V."/>
            <person name="Kadowaki T."/>
            <person name="Bork P."/>
            <person name="Aranda M."/>
            <person name="Bao R."/>
            <person name="Beermann A."/>
            <person name="Berns N."/>
            <person name="Bolognesi R."/>
            <person name="Bonneton F."/>
            <person name="Bopp D."/>
            <person name="Brown S.J."/>
            <person name="Bucher G."/>
            <person name="Butts T."/>
            <person name="Chaumot A."/>
            <person name="Denell R.E."/>
            <person name="Ferrier D.E."/>
            <person name="Friedrich M."/>
            <person name="Gordon C.M."/>
            <person name="Jindra M."/>
            <person name="Klingler M."/>
            <person name="Lan Q."/>
            <person name="Lattorff H.M."/>
            <person name="Laudet V."/>
            <person name="von Levetsow C."/>
            <person name="Liu Z."/>
            <person name="Lutz R."/>
            <person name="Lynch J.A."/>
            <person name="da Fonseca R.N."/>
            <person name="Posnien N."/>
            <person name="Reuter R."/>
            <person name="Roth S."/>
            <person name="Savard J."/>
            <person name="Schinko J.B."/>
            <person name="Schmitt C."/>
            <person name="Schoppmeier M."/>
            <person name="Schroder R."/>
            <person name="Shippy T.D."/>
            <person name="Simonnet F."/>
            <person name="Marques-Souza H."/>
            <person name="Tautz D."/>
            <person name="Tomoyasu Y."/>
            <person name="Trauner J."/>
            <person name="Van der Zee M."/>
            <person name="Vervoort M."/>
            <person name="Wittkopp N."/>
            <person name="Wimmer E.A."/>
            <person name="Yang X."/>
            <person name="Jones A.K."/>
            <person name="Sattelle D.B."/>
            <person name="Ebert P.R."/>
            <person name="Nelson D."/>
            <person name="Scott J.G."/>
            <person name="Beeman R.W."/>
            <person name="Muthukrishnan S."/>
            <person name="Kramer K.J."/>
            <person name="Arakane Y."/>
            <person name="Beeman R.W."/>
            <person name="Zhu Q."/>
            <person name="Hogenkamp D."/>
            <person name="Dixit R."/>
            <person name="Oppert B."/>
            <person name="Jiang H."/>
            <person name="Zou Z."/>
            <person name="Marshall J."/>
            <person name="Elpidina E."/>
            <person name="Vinokurov K."/>
            <person name="Oppert C."/>
            <person name="Zou Z."/>
            <person name="Evans J."/>
            <person name="Lu Z."/>
            <person name="Zhao P."/>
            <person name="Sumathipala N."/>
            <person name="Altincicek B."/>
            <person name="Vilcinskas A."/>
            <person name="Williams M."/>
            <person name="Hultmark D."/>
            <person name="Hetru C."/>
            <person name="Jiang H."/>
            <person name="Grimmelikhuijzen C.J."/>
            <person name="Hauser F."/>
            <person name="Cazzamali G."/>
            <person name="Williamson M."/>
            <person name="Park Y."/>
            <person name="Li B."/>
            <person name="Tanaka Y."/>
            <person name="Predel R."/>
            <person name="Neupert S."/>
            <person name="Schachtner J."/>
            <person name="Verleyen P."/>
            <person name="Raible F."/>
            <person name="Bork P."/>
            <person name="Friedrich M."/>
            <person name="Walden K.K."/>
            <person name="Robertson H.M."/>
            <person name="Angeli S."/>
            <person name="Foret S."/>
            <person name="Bucher G."/>
            <person name="Schuetz S."/>
            <person name="Maleszka R."/>
            <person name="Wimmer E.A."/>
            <person name="Beeman R.W."/>
            <person name="Lorenzen M."/>
            <person name="Tomoyasu Y."/>
            <person name="Miller S.C."/>
            <person name="Grossmann D."/>
            <person name="Bucher G."/>
        </authorList>
    </citation>
    <scope>NUCLEOTIDE SEQUENCE [LARGE SCALE GENOMIC DNA]</scope>
    <source>
        <strain evidence="9 10">Georgia GA2</strain>
    </source>
</reference>
<dbReference type="GO" id="GO:0007635">
    <property type="term" value="P:chemosensory behavior"/>
    <property type="evidence" value="ECO:0000318"/>
    <property type="project" value="GO_Central"/>
</dbReference>
<evidence type="ECO:0000256" key="8">
    <source>
        <dbReference type="RuleBase" id="RU363108"/>
    </source>
</evidence>
<reference evidence="9 10" key="2">
    <citation type="journal article" date="2010" name="Nucleic Acids Res.">
        <title>BeetleBase in 2010: revisions to provide comprehensive genomic information for Tribolium castaneum.</title>
        <authorList>
            <person name="Kim H.S."/>
            <person name="Murphy T."/>
            <person name="Xia J."/>
            <person name="Caragea D."/>
            <person name="Park Y."/>
            <person name="Beeman R.W."/>
            <person name="Lorenzen M.D."/>
            <person name="Butcher S."/>
            <person name="Manak J.R."/>
            <person name="Brown S.J."/>
        </authorList>
    </citation>
    <scope>GENOME REANNOTATION</scope>
    <source>
        <strain evidence="9 10">Georgia GA2</strain>
    </source>
</reference>
<feature type="transmembrane region" description="Helical" evidence="8">
    <location>
        <begin position="235"/>
        <end position="256"/>
    </location>
</feature>
<dbReference type="HOGENOM" id="CLU_738368_0_0_1"/>
<evidence type="ECO:0000256" key="1">
    <source>
        <dbReference type="ARBA" id="ARBA00004651"/>
    </source>
</evidence>
<feature type="transmembrane region" description="Helical" evidence="8">
    <location>
        <begin position="77"/>
        <end position="96"/>
    </location>
</feature>
<evidence type="ECO:0000256" key="6">
    <source>
        <dbReference type="ARBA" id="ARBA00023170"/>
    </source>
</evidence>
<sequence>MLAEEDDILTALVPLFIVLRPVGFVLFPAQSLKNCDKINYFSVFNLFTLALHLFFLLYGFKNNLNKFITAPDTLQKVYALVFIANAFGLMGVNLIWDKFENGKFLDLLRYFCNMDLKLRKNNIFLDYKTLQKRPAVVILFEWISYTYFNIDTAIIFVRIGKNIETVLLDFIFYQGLHAMQVAMTVKCLTLFLVIENIFDHLNSELNTGETTKQLVEKIRNFYHDTYDLTIRANKVIALQLIVPLCITFVMVVYHIYYQIKDSSLQTSVTVLVWLSTMLVKIVVVIVQIHRTTSAVFCFYFNEQSLFLQFQAKNIRKTLIKLTLNRTKSINVFFLQLLHEEVKITGASFFNIDVGLIGGYFGKALQYLLILYQTCD</sequence>
<evidence type="ECO:0000256" key="4">
    <source>
        <dbReference type="ARBA" id="ARBA00022989"/>
    </source>
</evidence>
<dbReference type="Pfam" id="PF08395">
    <property type="entry name" value="7tm_7"/>
    <property type="match status" value="1"/>
</dbReference>
<comment type="function">
    <text evidence="8">Gustatory receptor which mediates acceptance or avoidance behavior, depending on its substrates.</text>
</comment>
<keyword evidence="4 8" id="KW-1133">Transmembrane helix</keyword>
<dbReference type="GO" id="GO:0043025">
    <property type="term" value="C:neuronal cell body"/>
    <property type="evidence" value="ECO:0000318"/>
    <property type="project" value="GO_Central"/>
</dbReference>
<name>D6WHS7_TRICA</name>